<dbReference type="Proteomes" id="UP000000517">
    <property type="component" value="Chromosome"/>
</dbReference>
<reference evidence="2" key="1">
    <citation type="submission" date="2010-08" db="EMBL/GenBank/DDBJ databases">
        <title>Complete sequence of Fibrobacter succinogenes subsp. succinogenes S85.</title>
        <authorList>
            <person name="Durkin A.S."/>
            <person name="Nelson K.E."/>
            <person name="Morrison M."/>
            <person name="Forsberg C.W."/>
            <person name="Wilson D.B."/>
            <person name="Russell J.B."/>
            <person name="Cann I.K.O."/>
            <person name="Mackie R.I."/>
            <person name="White B.A."/>
        </authorList>
    </citation>
    <scope>NUCLEOTIDE SEQUENCE [LARGE SCALE GENOMIC DNA]</scope>
    <source>
        <strain evidence="2">ATCC 19169 / S85</strain>
    </source>
</reference>
<dbReference type="HOGENOM" id="CLU_2716485_0_0_0"/>
<organism evidence="1 2">
    <name type="scientific">Fibrobacter succinogenes (strain ATCC 19169 / S85)</name>
    <dbReference type="NCBI Taxonomy" id="59374"/>
    <lineage>
        <taxon>Bacteria</taxon>
        <taxon>Pseudomonadati</taxon>
        <taxon>Fibrobacterota</taxon>
        <taxon>Fibrobacteria</taxon>
        <taxon>Fibrobacterales</taxon>
        <taxon>Fibrobacteraceae</taxon>
        <taxon>Fibrobacter</taxon>
    </lineage>
</organism>
<accession>D9S439</accession>
<protein>
    <submittedName>
        <fullName evidence="1">Uncharacterized protein</fullName>
    </submittedName>
</protein>
<evidence type="ECO:0000313" key="2">
    <source>
        <dbReference type="Proteomes" id="UP000000517"/>
    </source>
</evidence>
<proteinExistence type="predicted"/>
<name>D9S439_FIBSS</name>
<dbReference type="EMBL" id="CP002158">
    <property type="protein sequence ID" value="ADL26803.1"/>
    <property type="molecule type" value="Genomic_DNA"/>
</dbReference>
<dbReference type="AlphaFoldDB" id="D9S439"/>
<dbReference type="KEGG" id="fsc:FSU_2271"/>
<gene>
    <name evidence="1" type="ordered locus">FSU_2271</name>
</gene>
<evidence type="ECO:0000313" key="1">
    <source>
        <dbReference type="EMBL" id="ADL26803.1"/>
    </source>
</evidence>
<sequence length="72" mass="8243">MGPLFFLNYRELTTNFTSSIKYCSEEYLNTGNLLKLLFSSDAANFLRYSVKLVTIVIKFLLSSTHSLLSMVH</sequence>